<dbReference type="AlphaFoldDB" id="A0A166XW27"/>
<dbReference type="GO" id="GO:0005737">
    <property type="term" value="C:cytoplasm"/>
    <property type="evidence" value="ECO:0007669"/>
    <property type="project" value="TreeGrafter"/>
</dbReference>
<evidence type="ECO:0000313" key="3">
    <source>
        <dbReference type="EMBL" id="OAA36244.1"/>
    </source>
</evidence>
<comment type="similarity">
    <text evidence="1">Belongs to the AB hydrolase superfamily. AB hydrolase 2 family.</text>
</comment>
<sequence>MTSLPIIVPAAKTHTHTVVFLHGRGDVAENFVASLNYSKDSRGRTLQEIFPSFKWVFPKAGVSASLSFGGNKVSQWFDIWNVSDFSEREEMQLPGLKESIVMLRKVLGVEADILGGHWDKIILAGISQGAATATHALLNLKLPAAAEDGAGLTGGLAAFVGFSCRMPFPGRTLGETRAVLGLEDVPADDEVIQKTPMLLEHCVDDPLVLVQNGRVLRDTLRGFGAQVHWREYPDGGHWFHSPTGMDDVAEYLTHVLGLSASQAVGSAAVGVRMDMS</sequence>
<dbReference type="PANTHER" id="PTHR10655">
    <property type="entry name" value="LYSOPHOSPHOLIPASE-RELATED"/>
    <property type="match status" value="1"/>
</dbReference>
<accession>A0A166XW27</accession>
<dbReference type="Pfam" id="PF02230">
    <property type="entry name" value="Abhydrolase_2"/>
    <property type="match status" value="1"/>
</dbReference>
<dbReference type="OMA" id="WFDVWNV"/>
<proteinExistence type="inferred from homology"/>
<reference evidence="3 4" key="1">
    <citation type="journal article" date="2016" name="Genome Biol. Evol.">
        <title>Divergent and convergent evolution of fungal pathogenicity.</title>
        <authorList>
            <person name="Shang Y."/>
            <person name="Xiao G."/>
            <person name="Zheng P."/>
            <person name="Cen K."/>
            <person name="Zhan S."/>
            <person name="Wang C."/>
        </authorList>
    </citation>
    <scope>NUCLEOTIDE SEQUENCE [LARGE SCALE GENOMIC DNA]</scope>
    <source>
        <strain evidence="3 4">RCEF 4871</strain>
    </source>
</reference>
<comment type="caution">
    <text evidence="3">The sequence shown here is derived from an EMBL/GenBank/DDBJ whole genome shotgun (WGS) entry which is preliminary data.</text>
</comment>
<dbReference type="OrthoDB" id="2418081at2759"/>
<feature type="domain" description="Phospholipase/carboxylesterase/thioesterase" evidence="2">
    <location>
        <begin position="6"/>
        <end position="254"/>
    </location>
</feature>
<evidence type="ECO:0000259" key="2">
    <source>
        <dbReference type="Pfam" id="PF02230"/>
    </source>
</evidence>
<dbReference type="InterPro" id="IPR050565">
    <property type="entry name" value="LYPA1-2/EST-like"/>
</dbReference>
<dbReference type="STRING" id="1081105.A0A166XW27"/>
<dbReference type="InterPro" id="IPR029058">
    <property type="entry name" value="AB_hydrolase_fold"/>
</dbReference>
<dbReference type="Gene3D" id="3.40.50.1820">
    <property type="entry name" value="alpha/beta hydrolase"/>
    <property type="match status" value="1"/>
</dbReference>
<dbReference type="GO" id="GO:0052689">
    <property type="term" value="F:carboxylic ester hydrolase activity"/>
    <property type="evidence" value="ECO:0007669"/>
    <property type="project" value="TreeGrafter"/>
</dbReference>
<evidence type="ECO:0000256" key="1">
    <source>
        <dbReference type="ARBA" id="ARBA00006499"/>
    </source>
</evidence>
<name>A0A166XW27_METRR</name>
<dbReference type="EMBL" id="AZHC01000036">
    <property type="protein sequence ID" value="OAA36244.1"/>
    <property type="molecule type" value="Genomic_DNA"/>
</dbReference>
<dbReference type="Proteomes" id="UP000243498">
    <property type="component" value="Unassembled WGS sequence"/>
</dbReference>
<protein>
    <submittedName>
        <fullName evidence="3">Phospholipase/Carboxylesterase family protein</fullName>
    </submittedName>
</protein>
<keyword evidence="4" id="KW-1185">Reference proteome</keyword>
<evidence type="ECO:0000313" key="4">
    <source>
        <dbReference type="Proteomes" id="UP000243498"/>
    </source>
</evidence>
<organism evidence="3 4">
    <name type="scientific">Metarhizium rileyi (strain RCEF 4871)</name>
    <name type="common">Nomuraea rileyi</name>
    <dbReference type="NCBI Taxonomy" id="1649241"/>
    <lineage>
        <taxon>Eukaryota</taxon>
        <taxon>Fungi</taxon>
        <taxon>Dikarya</taxon>
        <taxon>Ascomycota</taxon>
        <taxon>Pezizomycotina</taxon>
        <taxon>Sordariomycetes</taxon>
        <taxon>Hypocreomycetidae</taxon>
        <taxon>Hypocreales</taxon>
        <taxon>Clavicipitaceae</taxon>
        <taxon>Metarhizium</taxon>
    </lineage>
</organism>
<gene>
    <name evidence="3" type="ORF">NOR_07589</name>
</gene>
<dbReference type="GO" id="GO:0008474">
    <property type="term" value="F:palmitoyl-(protein) hydrolase activity"/>
    <property type="evidence" value="ECO:0007669"/>
    <property type="project" value="TreeGrafter"/>
</dbReference>
<dbReference type="SUPFAM" id="SSF53474">
    <property type="entry name" value="alpha/beta-Hydrolases"/>
    <property type="match status" value="1"/>
</dbReference>
<dbReference type="InterPro" id="IPR003140">
    <property type="entry name" value="PLipase/COase/thioEstase"/>
</dbReference>
<dbReference type="PANTHER" id="PTHR10655:SF63">
    <property type="entry name" value="PHOSPHOLIPASE_CARBOXYLESTERASE_THIOESTERASE DOMAIN-CONTAINING PROTEIN"/>
    <property type="match status" value="1"/>
</dbReference>